<dbReference type="OrthoDB" id="8428173at2"/>
<evidence type="ECO:0000313" key="3">
    <source>
        <dbReference type="Proteomes" id="UP000004926"/>
    </source>
</evidence>
<feature type="domain" description="Lantibiotic dehydratase N-terminal" evidence="1">
    <location>
        <begin position="636"/>
        <end position="714"/>
    </location>
</feature>
<gene>
    <name evidence="2" type="ORF">SacmaDRAFT_4219</name>
</gene>
<dbReference type="InterPro" id="IPR006827">
    <property type="entry name" value="Lant_deHydtase_N"/>
</dbReference>
<dbReference type="AlphaFoldDB" id="H5X6Y2"/>
<evidence type="ECO:0000313" key="2">
    <source>
        <dbReference type="EMBL" id="EHR52412.1"/>
    </source>
</evidence>
<dbReference type="eggNOG" id="COG1020">
    <property type="taxonomic scope" value="Bacteria"/>
</dbReference>
<dbReference type="HOGENOM" id="CLU_011068_1_0_11"/>
<dbReference type="RefSeq" id="WP_009155790.1">
    <property type="nucleotide sequence ID" value="NZ_CM001439.1"/>
</dbReference>
<evidence type="ECO:0000259" key="1">
    <source>
        <dbReference type="Pfam" id="PF04738"/>
    </source>
</evidence>
<keyword evidence="3" id="KW-1185">Reference proteome</keyword>
<sequence>MNGSDCPFDSHISLPSGEWAVWKPFALRAPGFPASGVSRLAAPDLARAADLVIGADATKRDWESYRSAFDAGMLKLSTELQSIARAPDFQLALTWQNHHAAKSGLGSFLRRRITVDGRNHRHRQKEDMLANYWQRYCVKNDTIGFFGPVGWGRLDERKLFSDVTVGSKLTSNSEVFFETWAIDSIAAKISMEDGMKKWLAPKIIPFVKIDERSAHLPGMRAVPLSPEESAVIRRCDGVTSAYQIAKDVDPDSVDNVYEILERLAGQRVLTWRLDLPISLHPETALREILSAVGEPTLAAEGLAKLDRLEAARDDVRLAGDDPVKLSHSLDALDEIFRQITCAEPSRNHGKMYAGRTLVFLDALRNVTPIMGCDFLTALRPLELVLRSVRWFTYEIGKELITKLLELMKSECQVSLAWLWMNSMPIILGQGSSIIDPVITELQRRWRLVLDCADNVRSLEYGARDLEARVAQAFPAPRAGWNAARYCSPDFMISAADPSAFRRGDFRLVLGELHIAINTLRSGILVALHPCPDELFKCVDAEGKEPRLHPVLPKQSGRLSARTRPALIRETDFMVSLFDQTTDPARPRVLRAADLSVERAGGRLWVTAPGGHRFDVLDVFSEMLMNLVGDKFDIFGDRSHTPRLTVDRLVVARESWVFSTEQLPFTLETDEAVRFARAREWVHDISLPHRVFVKVPGQQKPFYVDFDSPIYVNLLSKTVRAAVSAHDAAEPACLKFTEMMPSMENLWLRDSGDNYYTAELRLAVFDLMERS</sequence>
<name>H5X6Y2_9PSEU</name>
<dbReference type="EMBL" id="CM001439">
    <property type="protein sequence ID" value="EHR52412.1"/>
    <property type="molecule type" value="Genomic_DNA"/>
</dbReference>
<protein>
    <submittedName>
        <fullName evidence="2">Lantibiotic dehydratase family protein</fullName>
    </submittedName>
</protein>
<dbReference type="STRING" id="882083.SacmaDRAFT_4219"/>
<organism evidence="2 3">
    <name type="scientific">Saccharomonospora marina XMU15</name>
    <dbReference type="NCBI Taxonomy" id="882083"/>
    <lineage>
        <taxon>Bacteria</taxon>
        <taxon>Bacillati</taxon>
        <taxon>Actinomycetota</taxon>
        <taxon>Actinomycetes</taxon>
        <taxon>Pseudonocardiales</taxon>
        <taxon>Pseudonocardiaceae</taxon>
        <taxon>Saccharomonospora</taxon>
    </lineage>
</organism>
<dbReference type="Proteomes" id="UP000004926">
    <property type="component" value="Chromosome"/>
</dbReference>
<feature type="domain" description="Lantibiotic dehydratase N-terminal" evidence="1">
    <location>
        <begin position="87"/>
        <end position="339"/>
    </location>
</feature>
<reference evidence="2 3" key="1">
    <citation type="journal article" date="2012" name="Stand. Genomic Sci.">
        <title>Genome sequence of the ocean sediment bacterium Saccharomonospora marina type strain (XMU15(T)).</title>
        <authorList>
            <person name="Klenk H.P."/>
            <person name="Lu M."/>
            <person name="Lucas S."/>
            <person name="Lapidus A."/>
            <person name="Copeland A."/>
            <person name="Pitluck S."/>
            <person name="Goodwin L.A."/>
            <person name="Han C."/>
            <person name="Tapia R."/>
            <person name="Brambilla E.M."/>
            <person name="Potter G."/>
            <person name="Land M."/>
            <person name="Ivanova N."/>
            <person name="Rohde M."/>
            <person name="Goker M."/>
            <person name="Detter J.C."/>
            <person name="Li W.J."/>
            <person name="Kyrpides N.C."/>
            <person name="Woyke T."/>
        </authorList>
    </citation>
    <scope>NUCLEOTIDE SEQUENCE [LARGE SCALE GENOMIC DNA]</scope>
    <source>
        <strain evidence="2 3">XMU15</strain>
    </source>
</reference>
<proteinExistence type="predicted"/>
<accession>H5X6Y2</accession>
<dbReference type="Pfam" id="PF04738">
    <property type="entry name" value="Lant_dehydr_N"/>
    <property type="match status" value="2"/>
</dbReference>